<name>A0AAD6G3B0_9EURO</name>
<evidence type="ECO:0000256" key="4">
    <source>
        <dbReference type="ARBA" id="ARBA00023242"/>
    </source>
</evidence>
<dbReference type="GO" id="GO:0003697">
    <property type="term" value="F:single-stranded DNA binding"/>
    <property type="evidence" value="ECO:0007669"/>
    <property type="project" value="TreeGrafter"/>
</dbReference>
<feature type="compositionally biased region" description="Acidic residues" evidence="6">
    <location>
        <begin position="770"/>
        <end position="797"/>
    </location>
</feature>
<keyword evidence="4" id="KW-0539">Nucleus</keyword>
<proteinExistence type="inferred from homology"/>
<comment type="subcellular location">
    <subcellularLocation>
        <location evidence="1">Nucleus</location>
    </subcellularLocation>
</comment>
<reference evidence="7" key="1">
    <citation type="submission" date="2022-12" db="EMBL/GenBank/DDBJ databases">
        <authorList>
            <person name="Petersen C."/>
        </authorList>
    </citation>
    <scope>NUCLEOTIDE SEQUENCE</scope>
    <source>
        <strain evidence="7">IBT 16125</strain>
    </source>
</reference>
<evidence type="ECO:0000256" key="2">
    <source>
        <dbReference type="ARBA" id="ARBA00010727"/>
    </source>
</evidence>
<keyword evidence="3" id="KW-0235">DNA replication</keyword>
<feature type="compositionally biased region" description="Acidic residues" evidence="6">
    <location>
        <begin position="200"/>
        <end position="220"/>
    </location>
</feature>
<gene>
    <name evidence="7" type="ORF">N7458_006775</name>
</gene>
<dbReference type="PANTHER" id="PTHR10507:SF0">
    <property type="entry name" value="CELL DIVISION CONTROL PROTEIN 45 HOMOLOG"/>
    <property type="match status" value="1"/>
</dbReference>
<dbReference type="GO" id="GO:0003682">
    <property type="term" value="F:chromatin binding"/>
    <property type="evidence" value="ECO:0007669"/>
    <property type="project" value="TreeGrafter"/>
</dbReference>
<protein>
    <recommendedName>
        <fullName evidence="9">CDC45-like protein</fullName>
    </recommendedName>
</protein>
<dbReference type="GO" id="GO:0006270">
    <property type="term" value="P:DNA replication initiation"/>
    <property type="evidence" value="ECO:0007669"/>
    <property type="project" value="InterPro"/>
</dbReference>
<sequence length="855" mass="94621">MYLPRQLISHLYLQLLRSHHPLSPPVLILVALEPDALCACRILTALLKRDYIPHKIQPVAGYGDLTRAGEELVRPMQTTNGGSGGVVVCLGVGGLVDLGEILNLSNPEDEVEDMGGIEIWVFDARRPWNLANVFGGLVGIGQAMAEIDVNARRRARGVEKGCITPAYTSKNGGIVVFDDGDIEEELRDEREAYYALLEMPEVDDDDASDDGATDDDDDDMTSGSKKRKSWSGREDEDESDDEDGPPRQRKRSNSGSSFVSSPSHRRRTAINSSNSSRSPTPASDSPSPEETRQPSARSLKRRLIRLKRKHEMVLQKYYSAGTSYSEPISSLVYSLASELGREDNDLLWLAIIGASSLELSGRTMTGVGISNTSESGGSAGWGGQRGEHIRQILRDEVHRLNPPDPLERDRDIRGEINGVIPTTARSPTDTSIRLSPEPRFLLVRHWSLYDSMLHSPYLATRLHVWTENGRKRLHKLLAKMGVSLTQCHQNYTHMDMELKRVLRGRLLKYAPMYGLDGLVPPEPSGGHASSREGWGFVRCWGWKACLSATDVGVIVGAMLEVGPHEASGAWDAKRLPRPRSSNDETETSSGPGESDLASLLPRFWSAYDALSLTSDSPTLLMEALPLAQHLHRAILRTGTSLLSKHQIRHLRAFRIAVVKDGPDVKLFTNPGALTKLALWIAEAIKVQEREKGDSVKIGRKRAAGTPLVLAGLDEDRDLYVVVGTGGGGGVIDFAAMSKRQEERRQKKDAKEKKQKEKEDRRARRAAERAEQEEDDDAEDEESEESESSSESESEDEDPRGKKHLLRNRFGIAFQEVVQETNARVRIDSFDHCVVEVQKDDLGGFLEALSFRSVVG</sequence>
<reference evidence="7" key="2">
    <citation type="journal article" date="2023" name="IMA Fungus">
        <title>Comparative genomic study of the Penicillium genus elucidates a diverse pangenome and 15 lateral gene transfer events.</title>
        <authorList>
            <person name="Petersen C."/>
            <person name="Sorensen T."/>
            <person name="Nielsen M.R."/>
            <person name="Sondergaard T.E."/>
            <person name="Sorensen J.L."/>
            <person name="Fitzpatrick D.A."/>
            <person name="Frisvad J.C."/>
            <person name="Nielsen K.L."/>
        </authorList>
    </citation>
    <scope>NUCLEOTIDE SEQUENCE</scope>
    <source>
        <strain evidence="7">IBT 16125</strain>
    </source>
</reference>
<dbReference type="InterPro" id="IPR003874">
    <property type="entry name" value="CDC45"/>
</dbReference>
<accession>A0AAD6G3B0</accession>
<dbReference type="Proteomes" id="UP001213681">
    <property type="component" value="Unassembled WGS sequence"/>
</dbReference>
<feature type="region of interest" description="Disordered" evidence="6">
    <location>
        <begin position="736"/>
        <end position="801"/>
    </location>
</feature>
<dbReference type="EMBL" id="JAPVEA010000006">
    <property type="protein sequence ID" value="KAJ5450326.1"/>
    <property type="molecule type" value="Genomic_DNA"/>
</dbReference>
<dbReference type="AlphaFoldDB" id="A0AAD6G3B0"/>
<feature type="region of interest" description="Disordered" evidence="6">
    <location>
        <begin position="570"/>
        <end position="594"/>
    </location>
</feature>
<evidence type="ECO:0000256" key="3">
    <source>
        <dbReference type="ARBA" id="ARBA00022705"/>
    </source>
</evidence>
<comment type="caution">
    <text evidence="7">The sequence shown here is derived from an EMBL/GenBank/DDBJ whole genome shotgun (WGS) entry which is preliminary data.</text>
</comment>
<feature type="compositionally biased region" description="Low complexity" evidence="6">
    <location>
        <begin position="269"/>
        <end position="288"/>
    </location>
</feature>
<evidence type="ECO:0000256" key="1">
    <source>
        <dbReference type="ARBA" id="ARBA00004123"/>
    </source>
</evidence>
<dbReference type="PANTHER" id="PTHR10507">
    <property type="entry name" value="CDC45-RELATED PROTEIN"/>
    <property type="match status" value="1"/>
</dbReference>
<feature type="compositionally biased region" description="Low complexity" evidence="6">
    <location>
        <begin position="253"/>
        <end position="262"/>
    </location>
</feature>
<organism evidence="7 8">
    <name type="scientific">Penicillium daleae</name>
    <dbReference type="NCBI Taxonomy" id="63821"/>
    <lineage>
        <taxon>Eukaryota</taxon>
        <taxon>Fungi</taxon>
        <taxon>Dikarya</taxon>
        <taxon>Ascomycota</taxon>
        <taxon>Pezizomycotina</taxon>
        <taxon>Eurotiomycetes</taxon>
        <taxon>Eurotiomycetidae</taxon>
        <taxon>Eurotiales</taxon>
        <taxon>Aspergillaceae</taxon>
        <taxon>Penicillium</taxon>
    </lineage>
</organism>
<evidence type="ECO:0000313" key="8">
    <source>
        <dbReference type="Proteomes" id="UP001213681"/>
    </source>
</evidence>
<dbReference type="GO" id="GO:1902977">
    <property type="term" value="P:mitotic DNA replication preinitiation complex assembly"/>
    <property type="evidence" value="ECO:0007669"/>
    <property type="project" value="TreeGrafter"/>
</dbReference>
<keyword evidence="5" id="KW-0131">Cell cycle</keyword>
<dbReference type="GO" id="GO:0003688">
    <property type="term" value="F:DNA replication origin binding"/>
    <property type="evidence" value="ECO:0007669"/>
    <property type="project" value="TreeGrafter"/>
</dbReference>
<keyword evidence="8" id="KW-1185">Reference proteome</keyword>
<comment type="similarity">
    <text evidence="2">Belongs to the CDC45 family.</text>
</comment>
<feature type="region of interest" description="Disordered" evidence="6">
    <location>
        <begin position="198"/>
        <end position="299"/>
    </location>
</feature>
<dbReference type="GeneID" id="81600400"/>
<evidence type="ECO:0008006" key="9">
    <source>
        <dbReference type="Google" id="ProtNLM"/>
    </source>
</evidence>
<dbReference type="Pfam" id="PF02724">
    <property type="entry name" value="CDC45"/>
    <property type="match status" value="2"/>
</dbReference>
<feature type="compositionally biased region" description="Basic and acidic residues" evidence="6">
    <location>
        <begin position="738"/>
        <end position="769"/>
    </location>
</feature>
<dbReference type="RefSeq" id="XP_056765861.1">
    <property type="nucleotide sequence ID" value="XM_056910157.1"/>
</dbReference>
<feature type="compositionally biased region" description="Acidic residues" evidence="6">
    <location>
        <begin position="234"/>
        <end position="243"/>
    </location>
</feature>
<dbReference type="GO" id="GO:0031261">
    <property type="term" value="C:DNA replication preinitiation complex"/>
    <property type="evidence" value="ECO:0007669"/>
    <property type="project" value="TreeGrafter"/>
</dbReference>
<evidence type="ECO:0000256" key="5">
    <source>
        <dbReference type="ARBA" id="ARBA00023306"/>
    </source>
</evidence>
<evidence type="ECO:0000256" key="6">
    <source>
        <dbReference type="SAM" id="MobiDB-lite"/>
    </source>
</evidence>
<evidence type="ECO:0000313" key="7">
    <source>
        <dbReference type="EMBL" id="KAJ5450326.1"/>
    </source>
</evidence>
<dbReference type="GO" id="GO:0000727">
    <property type="term" value="P:double-strand break repair via break-induced replication"/>
    <property type="evidence" value="ECO:0007669"/>
    <property type="project" value="TreeGrafter"/>
</dbReference>